<evidence type="ECO:0000313" key="3">
    <source>
        <dbReference type="WBParaSite" id="GPUH_0000785201-mRNA-1"/>
    </source>
</evidence>
<protein>
    <submittedName>
        <fullName evidence="3">Transcriptional regulator</fullName>
    </submittedName>
</protein>
<dbReference type="Proteomes" id="UP000271098">
    <property type="component" value="Unassembled WGS sequence"/>
</dbReference>
<accession>A0A183DGK2</accession>
<reference evidence="1 2" key="2">
    <citation type="submission" date="2018-11" db="EMBL/GenBank/DDBJ databases">
        <authorList>
            <consortium name="Pathogen Informatics"/>
        </authorList>
    </citation>
    <scope>NUCLEOTIDE SEQUENCE [LARGE SCALE GENOMIC DNA]</scope>
</reference>
<dbReference type="WBParaSite" id="GPUH_0000785201-mRNA-1">
    <property type="protein sequence ID" value="GPUH_0000785201-mRNA-1"/>
    <property type="gene ID" value="GPUH_0000785201"/>
</dbReference>
<proteinExistence type="predicted"/>
<organism evidence="3">
    <name type="scientific">Gongylonema pulchrum</name>
    <dbReference type="NCBI Taxonomy" id="637853"/>
    <lineage>
        <taxon>Eukaryota</taxon>
        <taxon>Metazoa</taxon>
        <taxon>Ecdysozoa</taxon>
        <taxon>Nematoda</taxon>
        <taxon>Chromadorea</taxon>
        <taxon>Rhabditida</taxon>
        <taxon>Spirurina</taxon>
        <taxon>Spiruromorpha</taxon>
        <taxon>Spiruroidea</taxon>
        <taxon>Gongylonematidae</taxon>
        <taxon>Gongylonema</taxon>
    </lineage>
</organism>
<dbReference type="EMBL" id="UYRT01021310">
    <property type="protein sequence ID" value="VDK59878.1"/>
    <property type="molecule type" value="Genomic_DNA"/>
</dbReference>
<sequence>MLNKIYQIASLMNSPLPDDSSHFLKEDRKLIDGAAIELNAPLAAVPESYLPGLFGPDVNLNIEDEK</sequence>
<gene>
    <name evidence="1" type="ORF">GPUH_LOCUS7846</name>
</gene>
<dbReference type="AlphaFoldDB" id="A0A183DGK2"/>
<reference evidence="3" key="1">
    <citation type="submission" date="2016-06" db="UniProtKB">
        <authorList>
            <consortium name="WormBaseParasite"/>
        </authorList>
    </citation>
    <scope>IDENTIFICATION</scope>
</reference>
<name>A0A183DGK2_9BILA</name>
<keyword evidence="2" id="KW-1185">Reference proteome</keyword>
<evidence type="ECO:0000313" key="2">
    <source>
        <dbReference type="Proteomes" id="UP000271098"/>
    </source>
</evidence>
<evidence type="ECO:0000313" key="1">
    <source>
        <dbReference type="EMBL" id="VDK59878.1"/>
    </source>
</evidence>